<feature type="compositionally biased region" description="Basic residues" evidence="1">
    <location>
        <begin position="7"/>
        <end position="23"/>
    </location>
</feature>
<dbReference type="eggNOG" id="COG0590">
    <property type="taxonomic scope" value="Bacteria"/>
</dbReference>
<evidence type="ECO:0000313" key="3">
    <source>
        <dbReference type="Proteomes" id="UP000006844"/>
    </source>
</evidence>
<dbReference type="RefSeq" id="WP_013568524.1">
    <property type="nucleotide sequence ID" value="NC_014963.1"/>
</dbReference>
<name>E8V778_TERSS</name>
<dbReference type="STRING" id="401053.AciPR4_1987"/>
<dbReference type="Proteomes" id="UP000006844">
    <property type="component" value="Chromosome"/>
</dbReference>
<evidence type="ECO:0000256" key="1">
    <source>
        <dbReference type="SAM" id="MobiDB-lite"/>
    </source>
</evidence>
<accession>E8V778</accession>
<feature type="region of interest" description="Disordered" evidence="1">
    <location>
        <begin position="1"/>
        <end position="48"/>
    </location>
</feature>
<dbReference type="Pfam" id="PF11373">
    <property type="entry name" value="DUF3175"/>
    <property type="match status" value="1"/>
</dbReference>
<gene>
    <name evidence="2" type="ordered locus">AciPR4_1987</name>
</gene>
<keyword evidence="3" id="KW-1185">Reference proteome</keyword>
<proteinExistence type="predicted"/>
<evidence type="ECO:0008006" key="4">
    <source>
        <dbReference type="Google" id="ProtNLM"/>
    </source>
</evidence>
<sequence length="112" mass="12235">MAVAKKSPIKKISTKKSAAKKSTSHASSGGTRKWSAKVTTDSTHPDEGLFKKGAATIARELASKEVSPKGPGSGMRMLTFYINRAGHNLPENRKKVLERAKVLLKDRMEQEK</sequence>
<dbReference type="InterPro" id="IPR021513">
    <property type="entry name" value="Phage_RSL1_Orf186"/>
</dbReference>
<dbReference type="AlphaFoldDB" id="E8V778"/>
<dbReference type="HOGENOM" id="CLU_130837_0_0_0"/>
<reference evidence="2 3" key="1">
    <citation type="journal article" date="2012" name="Stand. Genomic Sci.">
        <title>Complete genome sequence of Terriglobus saanensis type strain SP1PR4(T), an Acidobacteria from tundra soil.</title>
        <authorList>
            <person name="Rawat S.R."/>
            <person name="Mannisto M.K."/>
            <person name="Starovoytov V."/>
            <person name="Goodwin L."/>
            <person name="Nolan M."/>
            <person name="Hauser L."/>
            <person name="Land M."/>
            <person name="Davenport K.W."/>
            <person name="Woyke T."/>
            <person name="Haggblom M.M."/>
        </authorList>
    </citation>
    <scope>NUCLEOTIDE SEQUENCE</scope>
    <source>
        <strain evidence="3">ATCC BAA-1853 / DSM 23119 / SP1PR4</strain>
    </source>
</reference>
<protein>
    <recommendedName>
        <fullName evidence="4">DUF3175 domain-containing protein</fullName>
    </recommendedName>
</protein>
<evidence type="ECO:0000313" key="2">
    <source>
        <dbReference type="EMBL" id="ADV82791.1"/>
    </source>
</evidence>
<dbReference type="KEGG" id="tsa:AciPR4_1987"/>
<organism evidence="2 3">
    <name type="scientific">Terriglobus saanensis (strain ATCC BAA-1853 / DSM 23119 / SP1PR4)</name>
    <dbReference type="NCBI Taxonomy" id="401053"/>
    <lineage>
        <taxon>Bacteria</taxon>
        <taxon>Pseudomonadati</taxon>
        <taxon>Acidobacteriota</taxon>
        <taxon>Terriglobia</taxon>
        <taxon>Terriglobales</taxon>
        <taxon>Acidobacteriaceae</taxon>
        <taxon>Terriglobus</taxon>
    </lineage>
</organism>
<dbReference type="EMBL" id="CP002467">
    <property type="protein sequence ID" value="ADV82791.1"/>
    <property type="molecule type" value="Genomic_DNA"/>
</dbReference>